<dbReference type="SUPFAM" id="SSF51206">
    <property type="entry name" value="cAMP-binding domain-like"/>
    <property type="match status" value="1"/>
</dbReference>
<dbReference type="GO" id="GO:0006355">
    <property type="term" value="P:regulation of DNA-templated transcription"/>
    <property type="evidence" value="ECO:0007669"/>
    <property type="project" value="InterPro"/>
</dbReference>
<protein>
    <submittedName>
        <fullName evidence="6">Crp/Fnr family transcriptional regulator</fullName>
    </submittedName>
</protein>
<proteinExistence type="predicted"/>
<evidence type="ECO:0000313" key="6">
    <source>
        <dbReference type="EMBL" id="QOZ69905.1"/>
    </source>
</evidence>
<dbReference type="InterPro" id="IPR012318">
    <property type="entry name" value="HTH_CRP"/>
</dbReference>
<dbReference type="RefSeq" id="WP_092217328.1">
    <property type="nucleotide sequence ID" value="NZ_CP030050.1"/>
</dbReference>
<keyword evidence="3" id="KW-0804">Transcription</keyword>
<gene>
    <name evidence="6" type="ORF">WN72_29020</name>
</gene>
<keyword evidence="2" id="KW-0238">DNA-binding</keyword>
<dbReference type="Gene3D" id="1.10.10.10">
    <property type="entry name" value="Winged helix-like DNA-binding domain superfamily/Winged helix DNA-binding domain"/>
    <property type="match status" value="1"/>
</dbReference>
<feature type="compositionally biased region" description="Low complexity" evidence="4">
    <location>
        <begin position="270"/>
        <end position="280"/>
    </location>
</feature>
<dbReference type="InterPro" id="IPR018490">
    <property type="entry name" value="cNMP-bd_dom_sf"/>
</dbReference>
<organism evidence="6 7">
    <name type="scientific">Bradyrhizobium arachidis</name>
    <dbReference type="NCBI Taxonomy" id="858423"/>
    <lineage>
        <taxon>Bacteria</taxon>
        <taxon>Pseudomonadati</taxon>
        <taxon>Pseudomonadota</taxon>
        <taxon>Alphaproteobacteria</taxon>
        <taxon>Hyphomicrobiales</taxon>
        <taxon>Nitrobacteraceae</taxon>
        <taxon>Bradyrhizobium</taxon>
    </lineage>
</organism>
<evidence type="ECO:0000256" key="1">
    <source>
        <dbReference type="ARBA" id="ARBA00023015"/>
    </source>
</evidence>
<dbReference type="InterPro" id="IPR036388">
    <property type="entry name" value="WH-like_DNA-bd_sf"/>
</dbReference>
<evidence type="ECO:0000313" key="7">
    <source>
        <dbReference type="Proteomes" id="UP000594015"/>
    </source>
</evidence>
<dbReference type="EMBL" id="CP030050">
    <property type="protein sequence ID" value="QOZ69905.1"/>
    <property type="molecule type" value="Genomic_DNA"/>
</dbReference>
<keyword evidence="1" id="KW-0805">Transcription regulation</keyword>
<dbReference type="AlphaFoldDB" id="A0AAE7NTC6"/>
<evidence type="ECO:0000256" key="4">
    <source>
        <dbReference type="SAM" id="MobiDB-lite"/>
    </source>
</evidence>
<evidence type="ECO:0000256" key="2">
    <source>
        <dbReference type="ARBA" id="ARBA00023125"/>
    </source>
</evidence>
<feature type="region of interest" description="Disordered" evidence="4">
    <location>
        <begin position="259"/>
        <end position="280"/>
    </location>
</feature>
<accession>A0AAE7NTC6</accession>
<evidence type="ECO:0000259" key="5">
    <source>
        <dbReference type="PROSITE" id="PS51063"/>
    </source>
</evidence>
<dbReference type="KEGG" id="barh:WN72_29020"/>
<dbReference type="PROSITE" id="PS51063">
    <property type="entry name" value="HTH_CRP_2"/>
    <property type="match status" value="1"/>
</dbReference>
<name>A0AAE7NTC6_9BRAD</name>
<feature type="region of interest" description="Disordered" evidence="4">
    <location>
        <begin position="1"/>
        <end position="20"/>
    </location>
</feature>
<dbReference type="GO" id="GO:0003677">
    <property type="term" value="F:DNA binding"/>
    <property type="evidence" value="ECO:0007669"/>
    <property type="project" value="UniProtKB-KW"/>
</dbReference>
<dbReference type="InterPro" id="IPR014710">
    <property type="entry name" value="RmlC-like_jellyroll"/>
</dbReference>
<evidence type="ECO:0000256" key="3">
    <source>
        <dbReference type="ARBA" id="ARBA00023163"/>
    </source>
</evidence>
<dbReference type="Pfam" id="PF13545">
    <property type="entry name" value="HTH_Crp_2"/>
    <property type="match status" value="1"/>
</dbReference>
<dbReference type="Proteomes" id="UP000594015">
    <property type="component" value="Chromosome"/>
</dbReference>
<dbReference type="Gene3D" id="2.60.120.10">
    <property type="entry name" value="Jelly Rolls"/>
    <property type="match status" value="1"/>
</dbReference>
<dbReference type="SUPFAM" id="SSF46785">
    <property type="entry name" value="Winged helix' DNA-binding domain"/>
    <property type="match status" value="1"/>
</dbReference>
<sequence length="280" mass="30341">MLSAVHLGQSPTRAAGHRTSHASRIAYSRLADRLASLADLTADDLDLLANMPSGIAHVGAHQAILRHGDETTQCCLLLQGYLSWQNPESADGQITSICVAGDIANLHTLHRPRVDGNLIALGPAIVALVPHRFFRELAARSPAMAHALLLMLLADHAIQRNWTVNLGSRDALTRVAHLLCEITTRLQTVGLARDFKLSSPFTQSDIAAACSMSPVHANRTIQELRRCNLLQWQGKTMTITDWPGLVRLAGFDPAYLSMRSGESDPRPARPRAVPADVALA</sequence>
<reference evidence="6 7" key="1">
    <citation type="submission" date="2018-06" db="EMBL/GenBank/DDBJ databases">
        <title>Comparative genomics of Bradyrhizobium nodulating Arachidis hypogaea.</title>
        <authorList>
            <person name="Li Y."/>
        </authorList>
    </citation>
    <scope>NUCLEOTIDE SEQUENCE [LARGE SCALE GENOMIC DNA]</scope>
    <source>
        <strain evidence="6 7">CCBAU 051107</strain>
    </source>
</reference>
<dbReference type="InterPro" id="IPR036390">
    <property type="entry name" value="WH_DNA-bd_sf"/>
</dbReference>
<feature type="domain" description="HTH crp-type" evidence="5">
    <location>
        <begin position="169"/>
        <end position="243"/>
    </location>
</feature>